<keyword evidence="1" id="KW-1133">Transmembrane helix</keyword>
<proteinExistence type="predicted"/>
<dbReference type="RefSeq" id="WP_047812004.1">
    <property type="nucleotide sequence ID" value="NZ_LDZY01000023.1"/>
</dbReference>
<dbReference type="Proteomes" id="UP000036356">
    <property type="component" value="Unassembled WGS sequence"/>
</dbReference>
<evidence type="ECO:0000313" key="2">
    <source>
        <dbReference type="EMBL" id="KLU63826.1"/>
    </source>
</evidence>
<dbReference type="EMBL" id="LDZY01000023">
    <property type="protein sequence ID" value="KLU63826.1"/>
    <property type="molecule type" value="Genomic_DNA"/>
</dbReference>
<feature type="transmembrane region" description="Helical" evidence="1">
    <location>
        <begin position="90"/>
        <end position="108"/>
    </location>
</feature>
<dbReference type="AlphaFoldDB" id="A0A0J1IGH0"/>
<evidence type="ECO:0000313" key="3">
    <source>
        <dbReference type="Proteomes" id="UP000036356"/>
    </source>
</evidence>
<organism evidence="2 3">
    <name type="scientific">Desulfosporosinus acididurans</name>
    <dbReference type="NCBI Taxonomy" id="476652"/>
    <lineage>
        <taxon>Bacteria</taxon>
        <taxon>Bacillati</taxon>
        <taxon>Bacillota</taxon>
        <taxon>Clostridia</taxon>
        <taxon>Eubacteriales</taxon>
        <taxon>Desulfitobacteriaceae</taxon>
        <taxon>Desulfosporosinus</taxon>
    </lineage>
</organism>
<reference evidence="2 3" key="1">
    <citation type="submission" date="2015-06" db="EMBL/GenBank/DDBJ databases">
        <title>Draft genome of the moderately acidophilic sulfate reducer Candidatus Desulfosporosinus acididurans strain M1.</title>
        <authorList>
            <person name="Poehlein A."/>
            <person name="Petzsch P."/>
            <person name="Johnson B.D."/>
            <person name="Schloemann M."/>
            <person name="Daniel R."/>
            <person name="Muehling M."/>
        </authorList>
    </citation>
    <scope>NUCLEOTIDE SEQUENCE [LARGE SCALE GENOMIC DNA]</scope>
    <source>
        <strain evidence="2 3">M1</strain>
    </source>
</reference>
<feature type="transmembrane region" description="Helical" evidence="1">
    <location>
        <begin position="120"/>
        <end position="144"/>
    </location>
</feature>
<keyword evidence="1" id="KW-0812">Transmembrane</keyword>
<dbReference type="STRING" id="476652.DEAC_c42420"/>
<evidence type="ECO:0008006" key="4">
    <source>
        <dbReference type="Google" id="ProtNLM"/>
    </source>
</evidence>
<feature type="transmembrane region" description="Helical" evidence="1">
    <location>
        <begin position="61"/>
        <end position="83"/>
    </location>
</feature>
<gene>
    <name evidence="2" type="ORF">DEAC_c42420</name>
</gene>
<sequence>MIKVRSKLILGIISGLFGELAIMSSNYLFVKFGLVKHSLHSMSLQVLNCKKRVLRNTKNDIWLPHVISTFFCTTGGILITCLLSFSKRSCILKGFFIGTLGGIIPYLFSRFKVVKDMKTSLSKMMCFLSHGFFGLTVAMVIKFLEETNCGNNHQSPEK</sequence>
<dbReference type="PATRIC" id="fig|476652.3.peg.4488"/>
<keyword evidence="3" id="KW-1185">Reference proteome</keyword>
<comment type="caution">
    <text evidence="2">The sequence shown here is derived from an EMBL/GenBank/DDBJ whole genome shotgun (WGS) entry which is preliminary data.</text>
</comment>
<keyword evidence="1" id="KW-0472">Membrane</keyword>
<name>A0A0J1IGH0_9FIRM</name>
<accession>A0A0J1IGH0</accession>
<evidence type="ECO:0000256" key="1">
    <source>
        <dbReference type="SAM" id="Phobius"/>
    </source>
</evidence>
<protein>
    <recommendedName>
        <fullName evidence="4">Inner membrane protein YagU</fullName>
    </recommendedName>
</protein>
<feature type="transmembrane region" description="Helical" evidence="1">
    <location>
        <begin position="7"/>
        <end position="29"/>
    </location>
</feature>